<evidence type="ECO:0000256" key="4">
    <source>
        <dbReference type="ARBA" id="ARBA00022840"/>
    </source>
</evidence>
<protein>
    <recommendedName>
        <fullName evidence="7">Spermidine/putrescine import ATP-binding protein PotA</fullName>
        <ecNumber evidence="7">7.6.2.11</ecNumber>
    </recommendedName>
</protein>
<evidence type="ECO:0000313" key="10">
    <source>
        <dbReference type="Proteomes" id="UP000652760"/>
    </source>
</evidence>
<proteinExistence type="inferred from homology"/>
<keyword evidence="6 7" id="KW-0472">Membrane</keyword>
<dbReference type="Gene3D" id="3.40.50.300">
    <property type="entry name" value="P-loop containing nucleotide triphosphate hydrolases"/>
    <property type="match status" value="1"/>
</dbReference>
<dbReference type="SMART" id="SM00382">
    <property type="entry name" value="AAA"/>
    <property type="match status" value="1"/>
</dbReference>
<dbReference type="InterPro" id="IPR017871">
    <property type="entry name" value="ABC_transporter-like_CS"/>
</dbReference>
<comment type="catalytic activity">
    <reaction evidence="7">
        <text>ATP + H2O + polyamine-[polyamine-binding protein]Side 1 = ADP + phosphate + polyamineSide 2 + [polyamine-binding protein]Side 1.</text>
        <dbReference type="EC" id="7.6.2.11"/>
    </reaction>
</comment>
<keyword evidence="1 7" id="KW-0813">Transport</keyword>
<dbReference type="InterPro" id="IPR003593">
    <property type="entry name" value="AAA+_ATPase"/>
</dbReference>
<reference evidence="10" key="1">
    <citation type="submission" date="2021-01" db="EMBL/GenBank/DDBJ databases">
        <title>Genome public.</title>
        <authorList>
            <person name="Liu C."/>
            <person name="Sun Q."/>
        </authorList>
    </citation>
    <scope>NUCLEOTIDE SEQUENCE [LARGE SCALE GENOMIC DNA]</scope>
    <source>
        <strain evidence="10">YIM B02556</strain>
    </source>
</reference>
<dbReference type="InterPro" id="IPR027417">
    <property type="entry name" value="P-loop_NTPase"/>
</dbReference>
<evidence type="ECO:0000256" key="7">
    <source>
        <dbReference type="RuleBase" id="RU364083"/>
    </source>
</evidence>
<keyword evidence="3 7" id="KW-0547">Nucleotide-binding</keyword>
<dbReference type="InterPro" id="IPR005893">
    <property type="entry name" value="PotA-like"/>
</dbReference>
<comment type="caution">
    <text evidence="9">The sequence shown here is derived from an EMBL/GenBank/DDBJ whole genome shotgun (WGS) entry which is preliminary data.</text>
</comment>
<feature type="domain" description="ABC transporter" evidence="8">
    <location>
        <begin position="6"/>
        <end position="236"/>
    </location>
</feature>
<dbReference type="NCBIfam" id="TIGR01187">
    <property type="entry name" value="potA"/>
    <property type="match status" value="1"/>
</dbReference>
<dbReference type="PROSITE" id="PS50893">
    <property type="entry name" value="ABC_TRANSPORTER_2"/>
    <property type="match status" value="1"/>
</dbReference>
<dbReference type="InterPro" id="IPR050093">
    <property type="entry name" value="ABC_SmlMolc_Importer"/>
</dbReference>
<evidence type="ECO:0000256" key="5">
    <source>
        <dbReference type="ARBA" id="ARBA00022967"/>
    </source>
</evidence>
<evidence type="ECO:0000313" key="9">
    <source>
        <dbReference type="EMBL" id="MBK1838499.1"/>
    </source>
</evidence>
<evidence type="ECO:0000256" key="6">
    <source>
        <dbReference type="ARBA" id="ARBA00023136"/>
    </source>
</evidence>
<comment type="subunit">
    <text evidence="7">The complex is composed of two ATP-binding proteins (PotA), two transmembrane proteins (PotB and PotC) and a solute-binding protein (PotD).</text>
</comment>
<dbReference type="InterPro" id="IPR003439">
    <property type="entry name" value="ABC_transporter-like_ATP-bd"/>
</dbReference>
<dbReference type="Proteomes" id="UP000652760">
    <property type="component" value="Unassembled WGS sequence"/>
</dbReference>
<gene>
    <name evidence="7" type="primary">potA</name>
    <name evidence="9" type="ORF">JHL17_13850</name>
</gene>
<name>A0ABS1F500_9PROT</name>
<evidence type="ECO:0000256" key="2">
    <source>
        <dbReference type="ARBA" id="ARBA00022475"/>
    </source>
</evidence>
<dbReference type="PANTHER" id="PTHR42781:SF4">
    <property type="entry name" value="SPERMIDINE_PUTRESCINE IMPORT ATP-BINDING PROTEIN POTA"/>
    <property type="match status" value="1"/>
</dbReference>
<sequence>MSSSSLSVQGLAKRYGDFVALAPTDLVVADGEFLTLLGPSGSGKTTLLSLLAGLVPPDEGSVRIGSQDVTYAPPYERDIGVVFQNYALFPHMTIEENIAFPLKMRKVSAADAKRRAREALEMVHLPHIAGRYPRELSGGQQQRVALARCMVYKPSIILMDEPLGALDKKLREHMQLEIKRLHREMGTTIVYVTHDQEEAMTMSDRICLMNAGRIEQLGTPADLYFRPRTLFVADFLGESNILPADLRTRVGDEVEVGVGSSGVSGRALANGHDLPPGSSVRVMVRPQNLAVARHGASAMGVPAVGVQGRVSEVMVTGSLTKVYMEPLDRNLPPLVAAFPTRNEADAVRIDDVLTLSWSGRDAVVIADTAAPAAGTA</sequence>
<dbReference type="Pfam" id="PF08402">
    <property type="entry name" value="TOBE_2"/>
    <property type="match status" value="1"/>
</dbReference>
<comment type="function">
    <text evidence="7">Part of the ABC transporter complex PotABCD involved in spermidine/putrescine import. Responsible for energy coupling to the transport system.</text>
</comment>
<dbReference type="RefSeq" id="WP_200194036.1">
    <property type="nucleotide sequence ID" value="NZ_JAENHM010000044.1"/>
</dbReference>
<evidence type="ECO:0000259" key="8">
    <source>
        <dbReference type="PROSITE" id="PS50893"/>
    </source>
</evidence>
<evidence type="ECO:0000256" key="3">
    <source>
        <dbReference type="ARBA" id="ARBA00022741"/>
    </source>
</evidence>
<dbReference type="Pfam" id="PF00005">
    <property type="entry name" value="ABC_tran"/>
    <property type="match status" value="1"/>
</dbReference>
<dbReference type="PANTHER" id="PTHR42781">
    <property type="entry name" value="SPERMIDINE/PUTRESCINE IMPORT ATP-BINDING PROTEIN POTA"/>
    <property type="match status" value="1"/>
</dbReference>
<dbReference type="EMBL" id="JAENHM010000044">
    <property type="protein sequence ID" value="MBK1838499.1"/>
    <property type="molecule type" value="Genomic_DNA"/>
</dbReference>
<keyword evidence="2 7" id="KW-1003">Cell membrane</keyword>
<evidence type="ECO:0000256" key="1">
    <source>
        <dbReference type="ARBA" id="ARBA00022448"/>
    </source>
</evidence>
<dbReference type="InterPro" id="IPR013611">
    <property type="entry name" value="Transp-assoc_OB_typ2"/>
</dbReference>
<dbReference type="SUPFAM" id="SSF50331">
    <property type="entry name" value="MOP-like"/>
    <property type="match status" value="1"/>
</dbReference>
<dbReference type="PROSITE" id="PS00211">
    <property type="entry name" value="ABC_TRANSPORTER_1"/>
    <property type="match status" value="1"/>
</dbReference>
<dbReference type="Gene3D" id="2.40.50.100">
    <property type="match status" value="1"/>
</dbReference>
<dbReference type="GO" id="GO:0005524">
    <property type="term" value="F:ATP binding"/>
    <property type="evidence" value="ECO:0007669"/>
    <property type="project" value="UniProtKB-KW"/>
</dbReference>
<comment type="similarity">
    <text evidence="7">Belongs to the ABC transporter superfamily. Spermidine/putrescine importer (TC 3.A.1.11.1) family.</text>
</comment>
<keyword evidence="10" id="KW-1185">Reference proteome</keyword>
<keyword evidence="5 7" id="KW-1278">Translocase</keyword>
<keyword evidence="4 7" id="KW-0067">ATP-binding</keyword>
<dbReference type="EC" id="7.6.2.11" evidence="7"/>
<dbReference type="InterPro" id="IPR008995">
    <property type="entry name" value="Mo/tungstate-bd_C_term_dom"/>
</dbReference>
<accession>A0ABS1F500</accession>
<dbReference type="SUPFAM" id="SSF52540">
    <property type="entry name" value="P-loop containing nucleoside triphosphate hydrolases"/>
    <property type="match status" value="1"/>
</dbReference>
<organism evidence="9 10">
    <name type="scientific">Azospirillum endophyticum</name>
    <dbReference type="NCBI Taxonomy" id="2800326"/>
    <lineage>
        <taxon>Bacteria</taxon>
        <taxon>Pseudomonadati</taxon>
        <taxon>Pseudomonadota</taxon>
        <taxon>Alphaproteobacteria</taxon>
        <taxon>Rhodospirillales</taxon>
        <taxon>Azospirillaceae</taxon>
        <taxon>Azospirillum</taxon>
    </lineage>
</organism>